<feature type="transmembrane region" description="Helical" evidence="6">
    <location>
        <begin position="579"/>
        <end position="612"/>
    </location>
</feature>
<feature type="transmembrane region" description="Helical" evidence="6">
    <location>
        <begin position="624"/>
        <end position="641"/>
    </location>
</feature>
<keyword evidence="5 6" id="KW-0472">Membrane</keyword>
<feature type="transmembrane region" description="Helical" evidence="6">
    <location>
        <begin position="220"/>
        <end position="241"/>
    </location>
</feature>
<feature type="transmembrane region" description="Helical" evidence="6">
    <location>
        <begin position="34"/>
        <end position="53"/>
    </location>
</feature>
<dbReference type="GO" id="GO:0015658">
    <property type="term" value="F:branched-chain amino acid transmembrane transporter activity"/>
    <property type="evidence" value="ECO:0007669"/>
    <property type="project" value="InterPro"/>
</dbReference>
<evidence type="ECO:0000256" key="6">
    <source>
        <dbReference type="SAM" id="Phobius"/>
    </source>
</evidence>
<evidence type="ECO:0000313" key="8">
    <source>
        <dbReference type="EMBL" id="CAB4873739.1"/>
    </source>
</evidence>
<evidence type="ECO:0000256" key="1">
    <source>
        <dbReference type="ARBA" id="ARBA00004651"/>
    </source>
</evidence>
<feature type="transmembrane region" description="Helical" evidence="6">
    <location>
        <begin position="345"/>
        <end position="362"/>
    </location>
</feature>
<feature type="transmembrane region" description="Helical" evidence="6">
    <location>
        <begin position="65"/>
        <end position="81"/>
    </location>
</feature>
<keyword evidence="4 6" id="KW-1133">Transmembrane helix</keyword>
<organism evidence="9">
    <name type="scientific">freshwater metagenome</name>
    <dbReference type="NCBI Taxonomy" id="449393"/>
    <lineage>
        <taxon>unclassified sequences</taxon>
        <taxon>metagenomes</taxon>
        <taxon>ecological metagenomes</taxon>
    </lineage>
</organism>
<keyword evidence="3 6" id="KW-0812">Transmembrane</keyword>
<protein>
    <submittedName>
        <fullName evidence="9">Unannotated protein</fullName>
    </submittedName>
</protein>
<evidence type="ECO:0000313" key="7">
    <source>
        <dbReference type="EMBL" id="CAB4816751.1"/>
    </source>
</evidence>
<dbReference type="Pfam" id="PF02653">
    <property type="entry name" value="BPD_transp_2"/>
    <property type="match status" value="2"/>
</dbReference>
<feature type="transmembrane region" description="Helical" evidence="6">
    <location>
        <begin position="7"/>
        <end position="28"/>
    </location>
</feature>
<dbReference type="AlphaFoldDB" id="A0A6J7PUQ0"/>
<evidence type="ECO:0000256" key="4">
    <source>
        <dbReference type="ARBA" id="ARBA00022989"/>
    </source>
</evidence>
<sequence>MAHYLQLSLTGLGAGAVVAVLAIGLVLTFRASNVVNLAHAAMGTYIAYVYYGLRNFNVASTQKGGNLVLPVFGVPGVVHLIDRPTVVTALAIALVVAALVGALVYLLVFRALRNAPPLARLVASLGLFLYLQAVMELRAHDIGAGAATLPLTSLLPNGVVRLGSVVVPTASFVLAGLAVTVAVVLGAVFRYTRFGLSTRAAAESEKGAILIGVSPDRVGLLNWIIASVLAGGAMIFVAGITSQLNPTQSSLLVVPALAAALLARLDSFAMATFAGLAIGVTQSGVATFQSQAAWLPSWLPNDGLRQALPVLLILVAITIRGAHLPTRASLVDSRLPVAPVPRRPWLWIPLLSGAAVVALYTLDAQWRLAIVVSVIAALIALSCVVVTGYVGQISLALYAFAGLAAFATAKLELAGVGFPWAPLVAVILTVVVGILFGLPAVRVRGMTLAVATIAAAVAIEQLVFNSPALNGLSGVPNPQLFGSNLGFLAPGAANFRPAFGVVAVVVLAASMLAVANLRRSPTGLRWLAVRSNERAAAAAGINVGSTKLSAFAASSLFAGLGGALLAYELPALSPQQFLVVGALAVLALTYLGGIATLSGALIAGFLASGGVLTRIQGGAAADTTTQYALSGILLILVAAFYPDGLSMAVRRAITRLHSVWLRGVRSRGAT</sequence>
<dbReference type="InterPro" id="IPR043428">
    <property type="entry name" value="LivM-like"/>
</dbReference>
<feature type="transmembrane region" description="Helical" evidence="6">
    <location>
        <begin position="420"/>
        <end position="438"/>
    </location>
</feature>
<dbReference type="CDD" id="cd06581">
    <property type="entry name" value="TM_PBP1_LivM_like"/>
    <property type="match status" value="1"/>
</dbReference>
<feature type="transmembrane region" description="Helical" evidence="6">
    <location>
        <begin position="368"/>
        <end position="390"/>
    </location>
</feature>
<reference evidence="9" key="1">
    <citation type="submission" date="2020-05" db="EMBL/GenBank/DDBJ databases">
        <authorList>
            <person name="Chiriac C."/>
            <person name="Salcher M."/>
            <person name="Ghai R."/>
            <person name="Kavagutti S V."/>
        </authorList>
    </citation>
    <scope>NUCLEOTIDE SEQUENCE</scope>
</reference>
<dbReference type="PANTHER" id="PTHR30482">
    <property type="entry name" value="HIGH-AFFINITY BRANCHED-CHAIN AMINO ACID TRANSPORT SYSTEM PERMEASE"/>
    <property type="match status" value="1"/>
</dbReference>
<feature type="transmembrane region" description="Helical" evidence="6">
    <location>
        <begin position="548"/>
        <end position="567"/>
    </location>
</feature>
<feature type="transmembrane region" description="Helical" evidence="6">
    <location>
        <begin position="306"/>
        <end position="324"/>
    </location>
</feature>
<dbReference type="InterPro" id="IPR001851">
    <property type="entry name" value="ABC_transp_permease"/>
</dbReference>
<evidence type="ECO:0000256" key="5">
    <source>
        <dbReference type="ARBA" id="ARBA00023136"/>
    </source>
</evidence>
<accession>A0A6J7PUQ0</accession>
<dbReference type="GO" id="GO:0005886">
    <property type="term" value="C:plasma membrane"/>
    <property type="evidence" value="ECO:0007669"/>
    <property type="project" value="UniProtKB-SubCell"/>
</dbReference>
<dbReference type="EMBL" id="CAFABE010000003">
    <property type="protein sequence ID" value="CAB4816751.1"/>
    <property type="molecule type" value="Genomic_DNA"/>
</dbReference>
<dbReference type="EMBL" id="CAFBPM010000001">
    <property type="protein sequence ID" value="CAB5007329.1"/>
    <property type="molecule type" value="Genomic_DNA"/>
</dbReference>
<evidence type="ECO:0000256" key="3">
    <source>
        <dbReference type="ARBA" id="ARBA00022692"/>
    </source>
</evidence>
<feature type="transmembrane region" description="Helical" evidence="6">
    <location>
        <begin position="121"/>
        <end position="139"/>
    </location>
</feature>
<feature type="transmembrane region" description="Helical" evidence="6">
    <location>
        <begin position="87"/>
        <end position="109"/>
    </location>
</feature>
<dbReference type="EMBL" id="CAFBLT010000001">
    <property type="protein sequence ID" value="CAB4873739.1"/>
    <property type="molecule type" value="Genomic_DNA"/>
</dbReference>
<feature type="transmembrane region" description="Helical" evidence="6">
    <location>
        <begin position="498"/>
        <end position="517"/>
    </location>
</feature>
<feature type="transmembrane region" description="Helical" evidence="6">
    <location>
        <begin position="445"/>
        <end position="464"/>
    </location>
</feature>
<dbReference type="CDD" id="cd06582">
    <property type="entry name" value="TM_PBP1_LivH_like"/>
    <property type="match status" value="1"/>
</dbReference>
<proteinExistence type="predicted"/>
<feature type="transmembrane region" description="Helical" evidence="6">
    <location>
        <begin position="159"/>
        <end position="189"/>
    </location>
</feature>
<dbReference type="PANTHER" id="PTHR30482:SF20">
    <property type="entry name" value="HIGH-AFFINITY BRANCHED-CHAIN AMINO ACID TRANSPORT SYSTEM PERMEASE PROTEIN LIVM"/>
    <property type="match status" value="1"/>
</dbReference>
<name>A0A6J7PUQ0_9ZZZZ</name>
<comment type="subcellular location">
    <subcellularLocation>
        <location evidence="1">Cell membrane</location>
        <topology evidence="1">Multi-pass membrane protein</topology>
    </subcellularLocation>
</comment>
<gene>
    <name evidence="7" type="ORF">UFOPK3164_00120</name>
    <name evidence="8" type="ORF">UFOPK3427_00983</name>
    <name evidence="9" type="ORF">UFOPK4112_00102</name>
</gene>
<evidence type="ECO:0000313" key="9">
    <source>
        <dbReference type="EMBL" id="CAB5007329.1"/>
    </source>
</evidence>
<keyword evidence="2" id="KW-1003">Cell membrane</keyword>
<evidence type="ECO:0000256" key="2">
    <source>
        <dbReference type="ARBA" id="ARBA00022475"/>
    </source>
</evidence>